<gene>
    <name evidence="2" type="ORF">N656DRAFT_715894</name>
</gene>
<proteinExistence type="predicted"/>
<dbReference type="EMBL" id="MU853355">
    <property type="protein sequence ID" value="KAK4109644.1"/>
    <property type="molecule type" value="Genomic_DNA"/>
</dbReference>
<dbReference type="Proteomes" id="UP001302812">
    <property type="component" value="Unassembled WGS sequence"/>
</dbReference>
<dbReference type="RefSeq" id="XP_064667214.1">
    <property type="nucleotide sequence ID" value="XM_064812088.1"/>
</dbReference>
<feature type="region of interest" description="Disordered" evidence="1">
    <location>
        <begin position="103"/>
        <end position="163"/>
    </location>
</feature>
<protein>
    <recommendedName>
        <fullName evidence="4">Zn(2)-C6 fungal-type domain-containing protein</fullName>
    </recommendedName>
</protein>
<evidence type="ECO:0000313" key="3">
    <source>
        <dbReference type="Proteomes" id="UP001302812"/>
    </source>
</evidence>
<evidence type="ECO:0008006" key="4">
    <source>
        <dbReference type="Google" id="ProtNLM"/>
    </source>
</evidence>
<dbReference type="InterPro" id="IPR052973">
    <property type="entry name" value="Fungal_sec-metab_reg_TF"/>
</dbReference>
<name>A0AAN6QGB2_9PEZI</name>
<comment type="caution">
    <text evidence="2">The sequence shown here is derived from an EMBL/GenBank/DDBJ whole genome shotgun (WGS) entry which is preliminary data.</text>
</comment>
<keyword evidence="3" id="KW-1185">Reference proteome</keyword>
<dbReference type="PANTHER" id="PTHR35392">
    <property type="entry name" value="ZN(II)2CYS6 TRANSCRIPTION FACTOR (EUROFUNG)-RELATED-RELATED"/>
    <property type="match status" value="1"/>
</dbReference>
<evidence type="ECO:0000313" key="2">
    <source>
        <dbReference type="EMBL" id="KAK4109644.1"/>
    </source>
</evidence>
<sequence length="653" mass="73391">MTPYPLSPPNTPQPPPDAENLGCFLHQRILPYGDLLHLGLSPSTASTTVPEWIDAGDPEHIAAVDGSTVLTVARNFDTPLDCLDGNGGVRSFVVNRNGPFLSNSQAALPPRSRERHDSISGNDGLHAGTVSTGVISPDAAIATSSRRRPQSCGTNSTKPPTTLSIVQYTPTDCSRSKSSKKRPAFEELVLEGLPSQTSQKILREDKTGQVKGTMMTFGKPIKKRTAFSEEKRQLTAQARREGVCRRCKKSKRQCDLSRQQSPYVSCTLCAYTRVYKNVPRMPCFRATLEDVLFFRSGPALNEPFFTTRQAVYNLDDPSERNAPVRTLELTQHLGSHRLTVYAANFIPSPGDVTFYRWKDASGKARIMKMPNFCLTNIKKVEGHILQYIETTGWESLKSVKEENDLAWMTVATAVEYAKRKPDSLVADALNLWAISRLIEIPWEICGPDTLDVSPIRHFDTPQHERMPIPPIMDTQLDQIVIQRILTPLRAKILKKFEQLITPAKREAWFEVYLSAFVLLNHIERLARHSAFHARMHVMPSRYSNTDFLERAFHTAKSILARFHFVCNGSAPLRLDWNSAKAAAMAELQPSEVDFMRKTQAIITKREADIAILRRTNDYGKPMYWGGQLFFENWDASPVHVVDAREEVSVKAEV</sequence>
<dbReference type="AlphaFoldDB" id="A0AAN6QGB2"/>
<evidence type="ECO:0000256" key="1">
    <source>
        <dbReference type="SAM" id="MobiDB-lite"/>
    </source>
</evidence>
<accession>A0AAN6QGB2</accession>
<reference evidence="2" key="2">
    <citation type="submission" date="2023-05" db="EMBL/GenBank/DDBJ databases">
        <authorList>
            <consortium name="Lawrence Berkeley National Laboratory"/>
            <person name="Steindorff A."/>
            <person name="Hensen N."/>
            <person name="Bonometti L."/>
            <person name="Westerberg I."/>
            <person name="Brannstrom I.O."/>
            <person name="Guillou S."/>
            <person name="Cros-Aarteil S."/>
            <person name="Calhoun S."/>
            <person name="Haridas S."/>
            <person name="Kuo A."/>
            <person name="Mondo S."/>
            <person name="Pangilinan J."/>
            <person name="Riley R."/>
            <person name="Labutti K."/>
            <person name="Andreopoulos B."/>
            <person name="Lipzen A."/>
            <person name="Chen C."/>
            <person name="Yanf M."/>
            <person name="Daum C."/>
            <person name="Ng V."/>
            <person name="Clum A."/>
            <person name="Ohm R."/>
            <person name="Martin F."/>
            <person name="Silar P."/>
            <person name="Natvig D."/>
            <person name="Lalanne C."/>
            <person name="Gautier V."/>
            <person name="Ament-Velasquez S.L."/>
            <person name="Kruys A."/>
            <person name="Hutchinson M.I."/>
            <person name="Powell A.J."/>
            <person name="Barry K."/>
            <person name="Miller A.N."/>
            <person name="Grigoriev I.V."/>
            <person name="Debuchy R."/>
            <person name="Gladieux P."/>
            <person name="Thoren M.H."/>
            <person name="Johannesson H."/>
        </authorList>
    </citation>
    <scope>NUCLEOTIDE SEQUENCE</scope>
    <source>
        <strain evidence="2">CBS 508.74</strain>
    </source>
</reference>
<organism evidence="2 3">
    <name type="scientific">Canariomyces notabilis</name>
    <dbReference type="NCBI Taxonomy" id="2074819"/>
    <lineage>
        <taxon>Eukaryota</taxon>
        <taxon>Fungi</taxon>
        <taxon>Dikarya</taxon>
        <taxon>Ascomycota</taxon>
        <taxon>Pezizomycotina</taxon>
        <taxon>Sordariomycetes</taxon>
        <taxon>Sordariomycetidae</taxon>
        <taxon>Sordariales</taxon>
        <taxon>Chaetomiaceae</taxon>
        <taxon>Canariomyces</taxon>
    </lineage>
</organism>
<reference evidence="2" key="1">
    <citation type="journal article" date="2023" name="Mol. Phylogenet. Evol.">
        <title>Genome-scale phylogeny and comparative genomics of the fungal order Sordariales.</title>
        <authorList>
            <person name="Hensen N."/>
            <person name="Bonometti L."/>
            <person name="Westerberg I."/>
            <person name="Brannstrom I.O."/>
            <person name="Guillou S."/>
            <person name="Cros-Aarteil S."/>
            <person name="Calhoun S."/>
            <person name="Haridas S."/>
            <person name="Kuo A."/>
            <person name="Mondo S."/>
            <person name="Pangilinan J."/>
            <person name="Riley R."/>
            <person name="LaButti K."/>
            <person name="Andreopoulos B."/>
            <person name="Lipzen A."/>
            <person name="Chen C."/>
            <person name="Yan M."/>
            <person name="Daum C."/>
            <person name="Ng V."/>
            <person name="Clum A."/>
            <person name="Steindorff A."/>
            <person name="Ohm R.A."/>
            <person name="Martin F."/>
            <person name="Silar P."/>
            <person name="Natvig D.O."/>
            <person name="Lalanne C."/>
            <person name="Gautier V."/>
            <person name="Ament-Velasquez S.L."/>
            <person name="Kruys A."/>
            <person name="Hutchinson M.I."/>
            <person name="Powell A.J."/>
            <person name="Barry K."/>
            <person name="Miller A.N."/>
            <person name="Grigoriev I.V."/>
            <person name="Debuchy R."/>
            <person name="Gladieux P."/>
            <person name="Hiltunen Thoren M."/>
            <person name="Johannesson H."/>
        </authorList>
    </citation>
    <scope>NUCLEOTIDE SEQUENCE</scope>
    <source>
        <strain evidence="2">CBS 508.74</strain>
    </source>
</reference>
<dbReference type="GeneID" id="89936213"/>
<feature type="compositionally biased region" description="Polar residues" evidence="1">
    <location>
        <begin position="151"/>
        <end position="163"/>
    </location>
</feature>
<dbReference type="PANTHER" id="PTHR35392:SF3">
    <property type="entry name" value="ZN(2)-C6 FUNGAL-TYPE DOMAIN-CONTAINING PROTEIN"/>
    <property type="match status" value="1"/>
</dbReference>